<dbReference type="OrthoDB" id="17317at2759"/>
<dbReference type="SUPFAM" id="SSF55961">
    <property type="entry name" value="Bet v1-like"/>
    <property type="match status" value="1"/>
</dbReference>
<dbReference type="VEuPathDB" id="CryptoDB:CmeUKMEL1_15760"/>
<proteinExistence type="predicted"/>
<evidence type="ECO:0008006" key="3">
    <source>
        <dbReference type="Google" id="ProtNLM"/>
    </source>
</evidence>
<dbReference type="PANTHER" id="PTHR34560">
    <property type="entry name" value="POLYKETIDE CYCLASE/DEHYDRASE/LIPID TRANSPORT SUPERFAMILY PROTEIN"/>
    <property type="match status" value="1"/>
</dbReference>
<dbReference type="Proteomes" id="UP000236928">
    <property type="component" value="Unassembled WGS sequence"/>
</dbReference>
<keyword evidence="2" id="KW-1185">Reference proteome</keyword>
<organism evidence="1 2">
    <name type="scientific">Cryptosporidium meleagridis</name>
    <dbReference type="NCBI Taxonomy" id="93969"/>
    <lineage>
        <taxon>Eukaryota</taxon>
        <taxon>Sar</taxon>
        <taxon>Alveolata</taxon>
        <taxon>Apicomplexa</taxon>
        <taxon>Conoidasida</taxon>
        <taxon>Coccidia</taxon>
        <taxon>Eucoccidiorida</taxon>
        <taxon>Eimeriorina</taxon>
        <taxon>Cryptosporidiidae</taxon>
        <taxon>Cryptosporidium</taxon>
    </lineage>
</organism>
<dbReference type="InterPro" id="IPR023393">
    <property type="entry name" value="START-like_dom_sf"/>
</dbReference>
<name>A0A2P4Z521_9CRYT</name>
<protein>
    <recommendedName>
        <fullName evidence="3">START domain-containing protein</fullName>
    </recommendedName>
</protein>
<sequence>MRVLERLLEKAIFLYSDERVWESHVIVQNLIKKYGFKNVYNKNPIILEIQRRAATIKFFTNNFNDLNINEIDIHSDFYNNHEDNELFYEFKINNSEDKTNEEFYSENETESDKSFKSTNSKLESLNSVKELEINDDCYFDENGDLFKNKQYEECSGLITKTKPSEWQYIIQKDPFDLWYRSYENSSIIEVCFQGFIKTNILNILSVFYERDLYKDWIPYYTFPIKFGLNSIKEILHKDRIHLVTAIYIDIPWPFSNREIILEIWASNEIIPNNRIFIHASSIEDHGFHPRLKVEIPYSLGYSNRANISGGGFVSPHADNLAHLIFKWKIDLLFEPPKVLLNFFLKNFIKACWDKFSNVCLQVDQPNSLHKERLDTNKDLYDFIRAKLKEKSEHELNNAKGSSP</sequence>
<evidence type="ECO:0000313" key="2">
    <source>
        <dbReference type="Proteomes" id="UP000236928"/>
    </source>
</evidence>
<accession>A0A2P4Z521</accession>
<evidence type="ECO:0000313" key="1">
    <source>
        <dbReference type="EMBL" id="POM85111.1"/>
    </source>
</evidence>
<comment type="caution">
    <text evidence="1">The sequence shown here is derived from an EMBL/GenBank/DDBJ whole genome shotgun (WGS) entry which is preliminary data.</text>
</comment>
<reference evidence="1 2" key="1">
    <citation type="submission" date="2014-04" db="EMBL/GenBank/DDBJ databases">
        <title>Comparative Genomics of Cryptosporidium Species.</title>
        <authorList>
            <person name="Silva J.C."/>
            <person name="Su Q."/>
            <person name="Chalmers R."/>
            <person name="Chibucos M.C."/>
            <person name="Elwin K."/>
            <person name="Godinez A."/>
            <person name="Guo F."/>
            <person name="Huynh K."/>
            <person name="Orvis J."/>
            <person name="Ott S."/>
            <person name="Sadzewicz L."/>
            <person name="Sengamalay N."/>
            <person name="Shetty A."/>
            <person name="Sun M."/>
            <person name="Tallon L."/>
            <person name="Xiao L."/>
            <person name="Zhang H."/>
            <person name="Fraser C.M."/>
            <person name="Zhu G."/>
            <person name="Kissinger J."/>
            <person name="Widmer G."/>
        </authorList>
    </citation>
    <scope>NUCLEOTIDE SEQUENCE [LARGE SCALE GENOMIC DNA]</scope>
    <source>
        <strain evidence="1 2">UKMEL1</strain>
    </source>
</reference>
<gene>
    <name evidence="1" type="ORF">CmeUKMEL1_15760</name>
</gene>
<dbReference type="PANTHER" id="PTHR34560:SF1">
    <property type="entry name" value="START DOMAIN-CONTAINING PROTEIN"/>
    <property type="match status" value="1"/>
</dbReference>
<dbReference type="EMBL" id="JIBK01000049">
    <property type="protein sequence ID" value="POM85111.1"/>
    <property type="molecule type" value="Genomic_DNA"/>
</dbReference>
<dbReference type="AlphaFoldDB" id="A0A2P4Z521"/>
<dbReference type="Gene3D" id="3.30.530.20">
    <property type="match status" value="1"/>
</dbReference>